<dbReference type="Proteomes" id="UP000326396">
    <property type="component" value="Linkage Group LG9"/>
</dbReference>
<dbReference type="OrthoDB" id="672819at2759"/>
<evidence type="ECO:0000313" key="3">
    <source>
        <dbReference type="EMBL" id="KAD2393548.1"/>
    </source>
</evidence>
<feature type="transmembrane region" description="Helical" evidence="2">
    <location>
        <begin position="311"/>
        <end position="335"/>
    </location>
</feature>
<dbReference type="PANTHER" id="PTHR33782:SF5">
    <property type="entry name" value="MEDIATOR OF RNA POLYMERASE II TRANSCRIPTION SUBUNIT"/>
    <property type="match status" value="1"/>
</dbReference>
<feature type="region of interest" description="Disordered" evidence="1">
    <location>
        <begin position="1"/>
        <end position="21"/>
    </location>
</feature>
<evidence type="ECO:0000256" key="1">
    <source>
        <dbReference type="SAM" id="MobiDB-lite"/>
    </source>
</evidence>
<evidence type="ECO:0000313" key="4">
    <source>
        <dbReference type="Proteomes" id="UP000326396"/>
    </source>
</evidence>
<dbReference type="EMBL" id="SZYD01000019">
    <property type="protein sequence ID" value="KAD2393548.1"/>
    <property type="molecule type" value="Genomic_DNA"/>
</dbReference>
<keyword evidence="2" id="KW-1133">Transmembrane helix</keyword>
<organism evidence="3 4">
    <name type="scientific">Mikania micrantha</name>
    <name type="common">bitter vine</name>
    <dbReference type="NCBI Taxonomy" id="192012"/>
    <lineage>
        <taxon>Eukaryota</taxon>
        <taxon>Viridiplantae</taxon>
        <taxon>Streptophyta</taxon>
        <taxon>Embryophyta</taxon>
        <taxon>Tracheophyta</taxon>
        <taxon>Spermatophyta</taxon>
        <taxon>Magnoliopsida</taxon>
        <taxon>eudicotyledons</taxon>
        <taxon>Gunneridae</taxon>
        <taxon>Pentapetalae</taxon>
        <taxon>asterids</taxon>
        <taxon>campanulids</taxon>
        <taxon>Asterales</taxon>
        <taxon>Asteraceae</taxon>
        <taxon>Asteroideae</taxon>
        <taxon>Heliantheae alliance</taxon>
        <taxon>Eupatorieae</taxon>
        <taxon>Mikania</taxon>
    </lineage>
</organism>
<keyword evidence="2" id="KW-0812">Transmembrane</keyword>
<accession>A0A5N6LQ90</accession>
<gene>
    <name evidence="3" type="ORF">E3N88_40525</name>
</gene>
<protein>
    <submittedName>
        <fullName evidence="3">Uncharacterized protein</fullName>
    </submittedName>
</protein>
<keyword evidence="2" id="KW-0472">Membrane</keyword>
<dbReference type="AlphaFoldDB" id="A0A5N6LQ90"/>
<evidence type="ECO:0000256" key="2">
    <source>
        <dbReference type="SAM" id="Phobius"/>
    </source>
</evidence>
<dbReference type="PANTHER" id="PTHR33782">
    <property type="entry name" value="OS01G0121600 PROTEIN"/>
    <property type="match status" value="1"/>
</dbReference>
<comment type="caution">
    <text evidence="3">The sequence shown here is derived from an EMBL/GenBank/DDBJ whole genome shotgun (WGS) entry which is preliminary data.</text>
</comment>
<sequence>MQTSSFFHPLKPTGAPFSGKLRHPKRAYLGDHNRPATMAFKKDGSDGKMVDENMIVLRERIRKTKAEMECYNDHRRLPENWMQWEKIYVYSGCYHSDVYEVVAFLQRFLIGSRPSVALGLVAVFVIGGSTAAVTVMQCLINSVQGDTLVQACRHLSQPPKTTRVGPRASPRVQFTISIRHKYILHMHGTSSANLTQMQTSSFFHPLKSPGAPFSAILRHPKITFPGDRNPPATMAFMKDDYGGNMVDENMIVLRERIRKTKTEMEFNGDHGLPDNWMQWEKNYVYSGGYHSDVFEVIAFLQRFLVESRPSVAVGLAVIFVIGGSTAAMGVLHLLVNSMLGR</sequence>
<proteinExistence type="predicted"/>
<reference evidence="3 4" key="1">
    <citation type="submission" date="2019-05" db="EMBL/GenBank/DDBJ databases">
        <title>Mikania micrantha, genome provides insights into the molecular mechanism of rapid growth.</title>
        <authorList>
            <person name="Liu B."/>
        </authorList>
    </citation>
    <scope>NUCLEOTIDE SEQUENCE [LARGE SCALE GENOMIC DNA]</scope>
    <source>
        <strain evidence="3">NLD-2019</strain>
        <tissue evidence="3">Leaf</tissue>
    </source>
</reference>
<keyword evidence="4" id="KW-1185">Reference proteome</keyword>
<name>A0A5N6LQ90_9ASTR</name>